<keyword evidence="3" id="KW-0347">Helicase</keyword>
<feature type="region of interest" description="Disordered" evidence="5">
    <location>
        <begin position="1"/>
        <end position="159"/>
    </location>
</feature>
<keyword evidence="4" id="KW-0067">ATP-binding</keyword>
<evidence type="ECO:0000313" key="6">
    <source>
        <dbReference type="EMBL" id="KAJ8308934.1"/>
    </source>
</evidence>
<organism evidence="6 7">
    <name type="scientific">Tegillarca granosa</name>
    <name type="common">Malaysian cockle</name>
    <name type="synonym">Anadara granosa</name>
    <dbReference type="NCBI Taxonomy" id="220873"/>
    <lineage>
        <taxon>Eukaryota</taxon>
        <taxon>Metazoa</taxon>
        <taxon>Spiralia</taxon>
        <taxon>Lophotrochozoa</taxon>
        <taxon>Mollusca</taxon>
        <taxon>Bivalvia</taxon>
        <taxon>Autobranchia</taxon>
        <taxon>Pteriomorphia</taxon>
        <taxon>Arcoida</taxon>
        <taxon>Arcoidea</taxon>
        <taxon>Arcidae</taxon>
        <taxon>Tegillarca</taxon>
    </lineage>
</organism>
<feature type="compositionally biased region" description="Acidic residues" evidence="5">
    <location>
        <begin position="136"/>
        <end position="159"/>
    </location>
</feature>
<gene>
    <name evidence="6" type="ORF">KUTeg_013808</name>
</gene>
<comment type="caution">
    <text evidence="6">The sequence shown here is derived from an EMBL/GenBank/DDBJ whole genome shotgun (WGS) entry which is preliminary data.</text>
</comment>
<evidence type="ECO:0000313" key="7">
    <source>
        <dbReference type="Proteomes" id="UP001217089"/>
    </source>
</evidence>
<evidence type="ECO:0000256" key="1">
    <source>
        <dbReference type="ARBA" id="ARBA00022741"/>
    </source>
</evidence>
<keyword evidence="1" id="KW-0547">Nucleotide-binding</keyword>
<dbReference type="PANTHER" id="PTHR14025">
    <property type="entry name" value="FANCONI ANEMIA GROUP M FANCM FAMILY MEMBER"/>
    <property type="match status" value="1"/>
</dbReference>
<protein>
    <submittedName>
        <fullName evidence="6">Uncharacterized protein</fullName>
    </submittedName>
</protein>
<feature type="compositionally biased region" description="Basic and acidic residues" evidence="5">
    <location>
        <begin position="1"/>
        <end position="11"/>
    </location>
</feature>
<dbReference type="PANTHER" id="PTHR14025:SF20">
    <property type="entry name" value="FANCONI ANEMIA GROUP M PROTEIN"/>
    <property type="match status" value="1"/>
</dbReference>
<feature type="compositionally biased region" description="Basic and acidic residues" evidence="5">
    <location>
        <begin position="77"/>
        <end position="96"/>
    </location>
</feature>
<name>A0ABQ9EUS5_TEGGR</name>
<feature type="compositionally biased region" description="Acidic residues" evidence="5">
    <location>
        <begin position="17"/>
        <end position="27"/>
    </location>
</feature>
<evidence type="ECO:0000256" key="3">
    <source>
        <dbReference type="ARBA" id="ARBA00022806"/>
    </source>
</evidence>
<evidence type="ECO:0000256" key="5">
    <source>
        <dbReference type="SAM" id="MobiDB-lite"/>
    </source>
</evidence>
<dbReference type="EMBL" id="JARBDR010000657">
    <property type="protein sequence ID" value="KAJ8308934.1"/>
    <property type="molecule type" value="Genomic_DNA"/>
</dbReference>
<dbReference type="InterPro" id="IPR011335">
    <property type="entry name" value="Restrct_endonuc-II-like"/>
</dbReference>
<dbReference type="Proteomes" id="UP001217089">
    <property type="component" value="Unassembled WGS sequence"/>
</dbReference>
<evidence type="ECO:0000256" key="4">
    <source>
        <dbReference type="ARBA" id="ARBA00022840"/>
    </source>
</evidence>
<evidence type="ECO:0000256" key="2">
    <source>
        <dbReference type="ARBA" id="ARBA00022801"/>
    </source>
</evidence>
<feature type="region of interest" description="Disordered" evidence="5">
    <location>
        <begin position="371"/>
        <end position="396"/>
    </location>
</feature>
<sequence length="396" mass="45319">MEIRTLDDTEKTGFLGEGDECCDEGGDHDDKNDNNDDDGDDDDDVVDLPTFDLGFNIDEDIIPPSPDMTTTNIIDYADEKDFQDDDKFSKDVSRNKFRERRKKEKSATVSNENKCQQKKFTSIKPKKSKSPADMFIVDEADVSDEEDVDISDDEADDSDLDNMEDSFIHEGSQLTQDCSEDMHAIYLKSVQSPAVSSGNRFKLKYDHGNIDVFSQAPRGEDEEESQYIDDSFCVDDDYEDTMIDIDEEVELCKDLNNTTFIGRRTRWSKPVRKETKKIIKTDKRMKRIRTMVDSSSDEETTRLGHVSNITSSQLLGCDYVVSYRMGVDRQQWAEFSNGANRSKLTEKIQHMCELYDRPCLLIEKDRIKGDVKSGSSRPLHWTKVSKRNSSHVGRVV</sequence>
<accession>A0ABQ9EUS5</accession>
<feature type="compositionally biased region" description="Acidic residues" evidence="5">
    <location>
        <begin position="35"/>
        <end position="46"/>
    </location>
</feature>
<dbReference type="SUPFAM" id="SSF52980">
    <property type="entry name" value="Restriction endonuclease-like"/>
    <property type="match status" value="1"/>
</dbReference>
<proteinExistence type="predicted"/>
<keyword evidence="2" id="KW-0378">Hydrolase</keyword>
<dbReference type="Gene3D" id="3.40.50.10130">
    <property type="match status" value="1"/>
</dbReference>
<reference evidence="6 7" key="1">
    <citation type="submission" date="2022-12" db="EMBL/GenBank/DDBJ databases">
        <title>Chromosome-level genome of Tegillarca granosa.</title>
        <authorList>
            <person name="Kim J."/>
        </authorList>
    </citation>
    <scope>NUCLEOTIDE SEQUENCE [LARGE SCALE GENOMIC DNA]</scope>
    <source>
        <strain evidence="6">Teg-2019</strain>
        <tissue evidence="6">Adductor muscle</tissue>
    </source>
</reference>
<keyword evidence="7" id="KW-1185">Reference proteome</keyword>